<organism evidence="2 3">
    <name type="scientific">Streptomyces bullii</name>
    <dbReference type="NCBI Taxonomy" id="349910"/>
    <lineage>
        <taxon>Bacteria</taxon>
        <taxon>Bacillati</taxon>
        <taxon>Actinomycetota</taxon>
        <taxon>Actinomycetes</taxon>
        <taxon>Kitasatosporales</taxon>
        <taxon>Streptomycetaceae</taxon>
        <taxon>Streptomyces</taxon>
    </lineage>
</organism>
<protein>
    <submittedName>
        <fullName evidence="2">VanW family protein</fullName>
    </submittedName>
</protein>
<dbReference type="InterPro" id="IPR007391">
    <property type="entry name" value="Vancomycin_resist_VanW"/>
</dbReference>
<evidence type="ECO:0000313" key="2">
    <source>
        <dbReference type="EMBL" id="MFC5633248.1"/>
    </source>
</evidence>
<accession>A0ABW0UJT0</accession>
<proteinExistence type="predicted"/>
<comment type="caution">
    <text evidence="2">The sequence shown here is derived from an EMBL/GenBank/DDBJ whole genome shotgun (WGS) entry which is preliminary data.</text>
</comment>
<dbReference type="EMBL" id="JBHSNY010000002">
    <property type="protein sequence ID" value="MFC5633248.1"/>
    <property type="molecule type" value="Genomic_DNA"/>
</dbReference>
<gene>
    <name evidence="2" type="ORF">ACFPZJ_05460</name>
</gene>
<dbReference type="InterPro" id="IPR052913">
    <property type="entry name" value="Glycopeptide_resist_protein"/>
</dbReference>
<dbReference type="PANTHER" id="PTHR35788:SF1">
    <property type="entry name" value="EXPORTED PROTEIN"/>
    <property type="match status" value="1"/>
</dbReference>
<dbReference type="RefSeq" id="WP_381017969.1">
    <property type="nucleotide sequence ID" value="NZ_JBHSNY010000002.1"/>
</dbReference>
<dbReference type="PANTHER" id="PTHR35788">
    <property type="entry name" value="EXPORTED PROTEIN-RELATED"/>
    <property type="match status" value="1"/>
</dbReference>
<sequence length="572" mass="61212">MSSLRAALPRLASAPPLALAGGALTIGVGGLYLAGLLLTGGEIEADTTVRGVDIGGLSRAEAVRKLEEHLGAAGSRELAVKVGGRRGVVDPRQAGIAFDVERTVDRAVRTGSDPLSVIGGLFRSGGAIEPVVRVDEDKARAALAKVAKTLGQKVRDGSVTFEDGQVEQVLPRRGYALDVDAAVGTLRTSFLRAGGGSVTTLPARETKPKVTADEVRRAVREFARPAMSAPVTLTAGGKRFTISPKVLGKHLTMRPDDAGRLKPRLDAKGLRAAPAVARPLAAITTEAENARLGLHGDEVVVTADARPGQEITDKALGRTVLPLLTRPGADRAGEVAVRRIQPEVTRENAARLGLTEKMSSFTVNFEPAPYRTKNIGRAVELINGSVVAPGETWSFNRTVGERTEANGFVEGVMILNDQFTKAPGGGVSAVATAVFNAMFFAGVKPMEYGAHSFYIERYPEGREATVAWGSLDLRFTNDSGNSLYIQARSTDTSVTVTFLGTRKYDEIKSVTGPRTHVKEPAKKVSTDKRCVPQTPLEGFDVTVERVFYDEGREVKREPFRTRYTPRDEITCE</sequence>
<evidence type="ECO:0000313" key="3">
    <source>
        <dbReference type="Proteomes" id="UP001596154"/>
    </source>
</evidence>
<name>A0ABW0UJT0_9ACTN</name>
<evidence type="ECO:0000259" key="1">
    <source>
        <dbReference type="Pfam" id="PF12229"/>
    </source>
</evidence>
<feature type="domain" description="YoaR-like putative peptidoglycan binding" evidence="1">
    <location>
        <begin position="89"/>
        <end position="187"/>
    </location>
</feature>
<dbReference type="Pfam" id="PF04294">
    <property type="entry name" value="VanW"/>
    <property type="match status" value="1"/>
</dbReference>
<dbReference type="InterPro" id="IPR022029">
    <property type="entry name" value="YoaR-like_PG-bd"/>
</dbReference>
<dbReference type="Proteomes" id="UP001596154">
    <property type="component" value="Unassembled WGS sequence"/>
</dbReference>
<keyword evidence="3" id="KW-1185">Reference proteome</keyword>
<dbReference type="Pfam" id="PF12229">
    <property type="entry name" value="PG_binding_4"/>
    <property type="match status" value="1"/>
</dbReference>
<reference evidence="3" key="1">
    <citation type="journal article" date="2019" name="Int. J. Syst. Evol. Microbiol.">
        <title>The Global Catalogue of Microorganisms (GCM) 10K type strain sequencing project: providing services to taxonomists for standard genome sequencing and annotation.</title>
        <authorList>
            <consortium name="The Broad Institute Genomics Platform"/>
            <consortium name="The Broad Institute Genome Sequencing Center for Infectious Disease"/>
            <person name="Wu L."/>
            <person name="Ma J."/>
        </authorList>
    </citation>
    <scope>NUCLEOTIDE SEQUENCE [LARGE SCALE GENOMIC DNA]</scope>
    <source>
        <strain evidence="3">CGMCC 4.7248</strain>
    </source>
</reference>